<dbReference type="EMBL" id="UXEP01000026">
    <property type="protein sequence ID" value="VDC43174.1"/>
    <property type="molecule type" value="Genomic_DNA"/>
</dbReference>
<evidence type="ECO:0000313" key="3">
    <source>
        <dbReference type="Proteomes" id="UP000280759"/>
    </source>
</evidence>
<dbReference type="RefSeq" id="WP_125074592.1">
    <property type="nucleotide sequence ID" value="NZ_CP053792.1"/>
</dbReference>
<dbReference type="InterPro" id="IPR023896">
    <property type="entry name" value="LTA_DltD"/>
</dbReference>
<accession>A0A3P5YB09</accession>
<dbReference type="UniPathway" id="UPA00556"/>
<organism evidence="2 3">
    <name type="scientific">Streptococcus canis</name>
    <dbReference type="NCBI Taxonomy" id="1329"/>
    <lineage>
        <taxon>Bacteria</taxon>
        <taxon>Bacillati</taxon>
        <taxon>Bacillota</taxon>
        <taxon>Bacilli</taxon>
        <taxon>Lactobacillales</taxon>
        <taxon>Streptococcaceae</taxon>
        <taxon>Streptococcus</taxon>
    </lineage>
</organism>
<sequence>MLKRLWLILGPLLIASLLVIVTIFSFPTKLDHSLTQEKSNAVAITDSSFKNGLIKRQALSDRSCRFVPFFGSSEWSRMDGMHPSVLAERYKRSYRPFLIGKRGSASLSHYYGMQQISKDMQGEKAVFVVSPQWFTPQGINPGAVQMYLSNTQVIEFLLQAKTDKESQFAARRLLEVNPGVSKSHLLKKISKGQALSNWDRAILKCQHQVALREESLFSFLGKSANYETKIVPRVKGLPKIFSYQRLNELATKRGQLATTNNRFGIKNTFYSKRIAPQYNLYKNFQVNYSYLASPEYNDFQLLLSEFAKQKTDVIFIITPVNKAWADYTGLNQDKYQEAVRKIKYQLKSQGFHHIADFSKDGGESYFMQDTIHIGWNGWLAFDKEVQPFLETKQPAPSYRITPYFYGKEWANKRLISEAEE</sequence>
<protein>
    <recommendedName>
        <fullName evidence="1">Protein DltD</fullName>
    </recommendedName>
</protein>
<dbReference type="GO" id="GO:0005886">
    <property type="term" value="C:plasma membrane"/>
    <property type="evidence" value="ECO:0007669"/>
    <property type="project" value="UniProtKB-UniRule"/>
</dbReference>
<dbReference type="NCBIfam" id="TIGR04092">
    <property type="entry name" value="LTA_DltD"/>
    <property type="match status" value="1"/>
</dbReference>
<gene>
    <name evidence="2" type="ORF">FMV2238Y02_16630</name>
</gene>
<comment type="similarity">
    <text evidence="1">Belongs to the DltD family.</text>
</comment>
<proteinExistence type="inferred from homology"/>
<dbReference type="AlphaFoldDB" id="A0A3P5YB09"/>
<keyword evidence="1" id="KW-0472">Membrane</keyword>
<dbReference type="PANTHER" id="PTHR40039">
    <property type="entry name" value="PROTEIN DLTD"/>
    <property type="match status" value="1"/>
</dbReference>
<evidence type="ECO:0000256" key="1">
    <source>
        <dbReference type="PIRNR" id="PIRNR021438"/>
    </source>
</evidence>
<dbReference type="Proteomes" id="UP000280759">
    <property type="component" value="Unassembled WGS sequence"/>
</dbReference>
<comment type="pathway">
    <text evidence="1">Cell wall biogenesis; lipoteichoic acid biosynthesis.</text>
</comment>
<dbReference type="GO" id="GO:0070395">
    <property type="term" value="P:lipoteichoic acid biosynthetic process"/>
    <property type="evidence" value="ECO:0007669"/>
    <property type="project" value="UniProtKB-UniRule"/>
</dbReference>
<dbReference type="InterPro" id="IPR006998">
    <property type="entry name" value="DltD"/>
</dbReference>
<dbReference type="PIRSF" id="PIRSF021438">
    <property type="entry name" value="DltD"/>
    <property type="match status" value="1"/>
</dbReference>
<dbReference type="Pfam" id="PF04914">
    <property type="entry name" value="DltD"/>
    <property type="match status" value="1"/>
</dbReference>
<evidence type="ECO:0000313" key="2">
    <source>
        <dbReference type="EMBL" id="VDC43174.1"/>
    </source>
</evidence>
<name>A0A3P5YB09_STRCB</name>
<dbReference type="PANTHER" id="PTHR40039:SF1">
    <property type="entry name" value="PROTEIN DLTD"/>
    <property type="match status" value="1"/>
</dbReference>
<keyword evidence="3" id="KW-1185">Reference proteome</keyword>
<reference evidence="2 3" key="1">
    <citation type="submission" date="2018-10" db="EMBL/GenBank/DDBJ databases">
        <authorList>
            <consortium name="Molecular Microbiology and Infection Unit (UMMI)"/>
            <person name="Machado M."/>
        </authorList>
    </citation>
    <scope>NUCLEOTIDE SEQUENCE [LARGE SCALE GENOMIC DNA]</scope>
    <source>
        <strain evidence="2">FMV2238.02</strain>
    </source>
</reference>
<keyword evidence="1" id="KW-1003">Cell membrane</keyword>